<keyword evidence="2" id="KW-1185">Reference proteome</keyword>
<dbReference type="EMBL" id="JACDTQ010003801">
    <property type="protein sequence ID" value="KAF5912688.1"/>
    <property type="molecule type" value="Genomic_DNA"/>
</dbReference>
<evidence type="ECO:0000313" key="1">
    <source>
        <dbReference type="EMBL" id="KAF5912688.1"/>
    </source>
</evidence>
<accession>A0A7J7EAA8</accession>
<name>A0A7J7EAA8_DICBM</name>
<comment type="caution">
    <text evidence="1">The sequence shown here is derived from an EMBL/GenBank/DDBJ whole genome shotgun (WGS) entry which is preliminary data.</text>
</comment>
<dbReference type="Proteomes" id="UP000551758">
    <property type="component" value="Unassembled WGS sequence"/>
</dbReference>
<organism evidence="1 2">
    <name type="scientific">Diceros bicornis minor</name>
    <name type="common">South-central black rhinoceros</name>
    <dbReference type="NCBI Taxonomy" id="77932"/>
    <lineage>
        <taxon>Eukaryota</taxon>
        <taxon>Metazoa</taxon>
        <taxon>Chordata</taxon>
        <taxon>Craniata</taxon>
        <taxon>Vertebrata</taxon>
        <taxon>Euteleostomi</taxon>
        <taxon>Mammalia</taxon>
        <taxon>Eutheria</taxon>
        <taxon>Laurasiatheria</taxon>
        <taxon>Perissodactyla</taxon>
        <taxon>Rhinocerotidae</taxon>
        <taxon>Diceros</taxon>
    </lineage>
</organism>
<proteinExistence type="predicted"/>
<evidence type="ECO:0000313" key="2">
    <source>
        <dbReference type="Proteomes" id="UP000551758"/>
    </source>
</evidence>
<sequence>MEKDQPVLLHLTDARRKGGGKWRRLMLLWGLFTPEDFISHKDRVQKMLRATSCLDQSFSSFQCARSETLQLMTGALWCKVTLQSALPPPYLSQCPCKERRIGLKENEIFDVYKQTDKKYLPYDAVHLSCASALKAWEAKSNMARPIPWAQVPHPAGDVLPPWKPDPDATVLSDPTPRHSCCWRGQQRKCWVKTIVPALQLTDVREGDAGRKAFRYPIKELFSTVSPSSRPCKWRIAMPLVLPLLLPLSLPPLLPLPLLWGRGELTPPPKLPSKAIAKNLGTLEKNTECQRNKILEDKTGVLADCRISSQPTFGACDGQQPDDSFLVGKLAALAQAVGPTSPAAQPPRGSIMQPGFADLTSPASAFNTTVNTQLTFGDMPGVLPIGTSTATGFGVATRMSSTGDSSSLFANNFRPTCVSGTCSPYRWWELWDQCVYPRSHSVTGIQSTQLWGRTEGAPSTTSAPPFGQITWDPSGHSMAVAVKGASAMPVFGHTSGSTLNLSTWGPPVQNTDLGQSSSHIPTSPREDGFGIHVLASRETKEEKAHACSAFELKILIRQTFNKCMQNQVYFVMLTGLEEKEGILNLFHTEMEALSCGYTGEIQLLCSEILSNVEILRPCAVVECCKGVASKRYKGVAVKSEPKESPIYNILYPLPQLGESQPFLHWSTVWTTLRDGALRQLNMQPFGPRGLKGDFESVKP</sequence>
<dbReference type="AlphaFoldDB" id="A0A7J7EAA8"/>
<gene>
    <name evidence="1" type="ORF">HPG69_007677</name>
</gene>
<protein>
    <submittedName>
        <fullName evidence="1">Uncharacterized protein</fullName>
    </submittedName>
</protein>
<reference evidence="1 2" key="1">
    <citation type="journal article" date="2020" name="Mol. Biol. Evol.">
        <title>Interspecific Gene Flow and the Evolution of Specialization in Black and White Rhinoceros.</title>
        <authorList>
            <person name="Moodley Y."/>
            <person name="Westbury M.V."/>
            <person name="Russo I.M."/>
            <person name="Gopalakrishnan S."/>
            <person name="Rakotoarivelo A."/>
            <person name="Olsen R.A."/>
            <person name="Prost S."/>
            <person name="Tunstall T."/>
            <person name="Ryder O.A."/>
            <person name="Dalen L."/>
            <person name="Bruford M.W."/>
        </authorList>
    </citation>
    <scope>NUCLEOTIDE SEQUENCE [LARGE SCALE GENOMIC DNA]</scope>
    <source>
        <strain evidence="1">SBR-YM</strain>
        <tissue evidence="1">Skin</tissue>
    </source>
</reference>